<dbReference type="PROSITE" id="PS51996">
    <property type="entry name" value="TR_MART"/>
    <property type="match status" value="2"/>
</dbReference>
<keyword evidence="10" id="KW-0521">NADP</keyword>
<evidence type="ECO:0000256" key="1">
    <source>
        <dbReference type="ARBA" id="ARBA00004613"/>
    </source>
</evidence>
<keyword evidence="3" id="KW-0964">Secreted</keyword>
<feature type="non-terminal residue" evidence="11">
    <location>
        <position position="405"/>
    </location>
</feature>
<evidence type="ECO:0000256" key="7">
    <source>
        <dbReference type="ARBA" id="ARBA00022695"/>
    </source>
</evidence>
<dbReference type="AlphaFoldDB" id="A0A815P6L1"/>
<dbReference type="Pfam" id="PF01129">
    <property type="entry name" value="ART"/>
    <property type="match status" value="2"/>
</dbReference>
<dbReference type="Gene3D" id="3.90.176.10">
    <property type="entry name" value="Toxin ADP-ribosyltransferase, Chain A, domain 1"/>
    <property type="match status" value="2"/>
</dbReference>
<dbReference type="Proteomes" id="UP000663864">
    <property type="component" value="Unassembled WGS sequence"/>
</dbReference>
<evidence type="ECO:0000256" key="5">
    <source>
        <dbReference type="ARBA" id="ARBA00022676"/>
    </source>
</evidence>
<dbReference type="InterPro" id="IPR050999">
    <property type="entry name" value="ADP-ribosyltransferase_ARG"/>
</dbReference>
<dbReference type="PANTHER" id="PTHR10339:SF25">
    <property type="entry name" value="SECRETED EXOENZYME S"/>
    <property type="match status" value="1"/>
</dbReference>
<evidence type="ECO:0000256" key="8">
    <source>
        <dbReference type="ARBA" id="ARBA00023026"/>
    </source>
</evidence>
<dbReference type="SUPFAM" id="SSF56399">
    <property type="entry name" value="ADP-ribosylation"/>
    <property type="match status" value="2"/>
</dbReference>
<dbReference type="GO" id="GO:0090729">
    <property type="term" value="F:toxin activity"/>
    <property type="evidence" value="ECO:0007669"/>
    <property type="project" value="UniProtKB-KW"/>
</dbReference>
<dbReference type="GO" id="GO:0003950">
    <property type="term" value="F:NAD+ poly-ADP-ribosyltransferase activity"/>
    <property type="evidence" value="ECO:0007669"/>
    <property type="project" value="TreeGrafter"/>
</dbReference>
<comment type="similarity">
    <text evidence="2 10">Belongs to the Arg-specific ADP-ribosyltransferase family.</text>
</comment>
<evidence type="ECO:0000256" key="6">
    <source>
        <dbReference type="ARBA" id="ARBA00022679"/>
    </source>
</evidence>
<feature type="non-terminal residue" evidence="11">
    <location>
        <position position="1"/>
    </location>
</feature>
<dbReference type="GO" id="GO:0016779">
    <property type="term" value="F:nucleotidyltransferase activity"/>
    <property type="evidence" value="ECO:0007669"/>
    <property type="project" value="UniProtKB-KW"/>
</dbReference>
<keyword evidence="10" id="KW-0520">NAD</keyword>
<keyword evidence="6 10" id="KW-0808">Transferase</keyword>
<dbReference type="EMBL" id="CAJNOT010004778">
    <property type="protein sequence ID" value="CAF1444840.1"/>
    <property type="molecule type" value="Genomic_DNA"/>
</dbReference>
<keyword evidence="5 10" id="KW-0328">Glycosyltransferase</keyword>
<evidence type="ECO:0000256" key="4">
    <source>
        <dbReference type="ARBA" id="ARBA00022656"/>
    </source>
</evidence>
<comment type="subcellular location">
    <subcellularLocation>
        <location evidence="1">Secreted</location>
    </subcellularLocation>
</comment>
<evidence type="ECO:0000313" key="11">
    <source>
        <dbReference type="EMBL" id="CAF1444840.1"/>
    </source>
</evidence>
<dbReference type="InterPro" id="IPR000768">
    <property type="entry name" value="ART"/>
</dbReference>
<evidence type="ECO:0000256" key="3">
    <source>
        <dbReference type="ARBA" id="ARBA00022525"/>
    </source>
</evidence>
<evidence type="ECO:0000256" key="2">
    <source>
        <dbReference type="ARBA" id="ARBA00009558"/>
    </source>
</evidence>
<evidence type="ECO:0000256" key="10">
    <source>
        <dbReference type="RuleBase" id="RU361228"/>
    </source>
</evidence>
<sequence>MSDETTAYRLLNQTLRAEDRSTVRPWFSYLKLLDSAAAKLHKFKGTVWRGVNKDVSHTFKNGQKITWWGVSSCSTSIDVISSFLGNALQSTLFDIDCINGKSIAAYTCYPAEDEVILMPGTTFEVVANPLHHHGGLHIIHLKEISDDDDGDDDEQESTGLSTASASATASVAQKFSSMNLIPLEEAMGDVRHLLPEINRFVKMAKKHCTFPNDHDLSKDEAAALYLYTMEMSDETTAYRLLNQTLRAEDRSTVRPWFPYLKLLDSAAAKLPKFKGTVWRGVNKNVSHTFKKGQKITWWSVSSCSTSVDVISSFLGNAPQSTLFNIDCINGKSIAAYTCYPAEDEVILMPGTTFEVVANPLHHHGGLHIIHLKEISDDDEQESTGLSTASASATASVAQKFSSMNL</sequence>
<proteinExistence type="inferred from homology"/>
<name>A0A815P6L1_9BILA</name>
<gene>
    <name evidence="11" type="ORF">ZHD862_LOCUS34992</name>
</gene>
<comment type="caution">
    <text evidence="11">The sequence shown here is derived from an EMBL/GenBank/DDBJ whole genome shotgun (WGS) entry which is preliminary data.</text>
</comment>
<reference evidence="11" key="1">
    <citation type="submission" date="2021-02" db="EMBL/GenBank/DDBJ databases">
        <authorList>
            <person name="Nowell W R."/>
        </authorList>
    </citation>
    <scope>NUCLEOTIDE SEQUENCE</scope>
</reference>
<protein>
    <recommendedName>
        <fullName evidence="10">NAD(P)(+)--arginine ADP-ribosyltransferase</fullName>
        <ecNumber evidence="10">2.4.2.31</ecNumber>
    </recommendedName>
    <alternativeName>
        <fullName evidence="10">Mono(ADP-ribosyl)transferase</fullName>
    </alternativeName>
</protein>
<dbReference type="EC" id="2.4.2.31" evidence="10"/>
<keyword evidence="8" id="KW-0843">Virulence</keyword>
<evidence type="ECO:0000313" key="12">
    <source>
        <dbReference type="Proteomes" id="UP000663864"/>
    </source>
</evidence>
<keyword evidence="7" id="KW-0548">Nucleotidyltransferase</keyword>
<accession>A0A815P6L1</accession>
<dbReference type="GO" id="GO:0106274">
    <property type="term" value="F:NAD+-protein-arginine ADP-ribosyltransferase activity"/>
    <property type="evidence" value="ECO:0007669"/>
    <property type="project" value="UniProtKB-EC"/>
</dbReference>
<evidence type="ECO:0000256" key="9">
    <source>
        <dbReference type="ARBA" id="ARBA00047597"/>
    </source>
</evidence>
<dbReference type="GO" id="GO:0005576">
    <property type="term" value="C:extracellular region"/>
    <property type="evidence" value="ECO:0007669"/>
    <property type="project" value="UniProtKB-SubCell"/>
</dbReference>
<dbReference type="PANTHER" id="PTHR10339">
    <property type="entry name" value="ADP-RIBOSYLTRANSFERASE"/>
    <property type="match status" value="1"/>
</dbReference>
<keyword evidence="4" id="KW-0800">Toxin</keyword>
<organism evidence="11 12">
    <name type="scientific">Rotaria sordida</name>
    <dbReference type="NCBI Taxonomy" id="392033"/>
    <lineage>
        <taxon>Eukaryota</taxon>
        <taxon>Metazoa</taxon>
        <taxon>Spiralia</taxon>
        <taxon>Gnathifera</taxon>
        <taxon>Rotifera</taxon>
        <taxon>Eurotatoria</taxon>
        <taxon>Bdelloidea</taxon>
        <taxon>Philodinida</taxon>
        <taxon>Philodinidae</taxon>
        <taxon>Rotaria</taxon>
    </lineage>
</organism>
<comment type="catalytic activity">
    <reaction evidence="9 10">
        <text>L-arginyl-[protein] + NAD(+) = N(omega)-(ADP-D-ribosyl)-L-arginyl-[protein] + nicotinamide + H(+)</text>
        <dbReference type="Rhea" id="RHEA:19149"/>
        <dbReference type="Rhea" id="RHEA-COMP:10532"/>
        <dbReference type="Rhea" id="RHEA-COMP:15087"/>
        <dbReference type="ChEBI" id="CHEBI:15378"/>
        <dbReference type="ChEBI" id="CHEBI:17154"/>
        <dbReference type="ChEBI" id="CHEBI:29965"/>
        <dbReference type="ChEBI" id="CHEBI:57540"/>
        <dbReference type="ChEBI" id="CHEBI:142554"/>
        <dbReference type="EC" id="2.4.2.31"/>
    </reaction>
</comment>